<proteinExistence type="predicted"/>
<dbReference type="EMBL" id="RSCL01000003">
    <property type="protein sequence ID" value="RUT08534.1"/>
    <property type="molecule type" value="Genomic_DNA"/>
</dbReference>
<comment type="caution">
    <text evidence="1">The sequence shown here is derived from an EMBL/GenBank/DDBJ whole genome shotgun (WGS) entry which is preliminary data.</text>
</comment>
<accession>A0A3S1DEP1</accession>
<evidence type="ECO:0000313" key="1">
    <source>
        <dbReference type="EMBL" id="RUT08534.1"/>
    </source>
</evidence>
<protein>
    <submittedName>
        <fullName evidence="1">Uncharacterized protein</fullName>
    </submittedName>
</protein>
<keyword evidence="2" id="KW-1185">Reference proteome</keyword>
<dbReference type="AlphaFoldDB" id="A0A3S1DEP1"/>
<dbReference type="RefSeq" id="WP_127080324.1">
    <property type="nucleotide sequence ID" value="NZ_RSCL01000003.1"/>
</dbReference>
<name>A0A3S1DEP1_9CYAN</name>
<organism evidence="1 2">
    <name type="scientific">Dulcicalothrix desertica PCC 7102</name>
    <dbReference type="NCBI Taxonomy" id="232991"/>
    <lineage>
        <taxon>Bacteria</taxon>
        <taxon>Bacillati</taxon>
        <taxon>Cyanobacteriota</taxon>
        <taxon>Cyanophyceae</taxon>
        <taxon>Nostocales</taxon>
        <taxon>Calotrichaceae</taxon>
        <taxon>Dulcicalothrix</taxon>
    </lineage>
</organism>
<sequence length="104" mass="12184">MDNSHLEIILKIKAGQRLTSEERMEYLKKNLTYLKQSNGRDIARNNILDVMAVNMAKLPDNAEITRHNEALSQYWQQVAIERQEFGDKFDKIMNELRNRDCGNS</sequence>
<reference evidence="1" key="1">
    <citation type="submission" date="2018-12" db="EMBL/GenBank/DDBJ databases">
        <authorList>
            <person name="Will S."/>
            <person name="Neumann-Schaal M."/>
            <person name="Henke P."/>
        </authorList>
    </citation>
    <scope>NUCLEOTIDE SEQUENCE</scope>
    <source>
        <strain evidence="1">PCC 7102</strain>
    </source>
</reference>
<reference evidence="1" key="2">
    <citation type="journal article" date="2019" name="Genome Biol. Evol.">
        <title>Day and night: Metabolic profiles and evolutionary relationships of six axenic non-marine cyanobacteria.</title>
        <authorList>
            <person name="Will S.E."/>
            <person name="Henke P."/>
            <person name="Boedeker C."/>
            <person name="Huang S."/>
            <person name="Brinkmann H."/>
            <person name="Rohde M."/>
            <person name="Jarek M."/>
            <person name="Friedl T."/>
            <person name="Seufert S."/>
            <person name="Schumacher M."/>
            <person name="Overmann J."/>
            <person name="Neumann-Schaal M."/>
            <person name="Petersen J."/>
        </authorList>
    </citation>
    <scope>NUCLEOTIDE SEQUENCE [LARGE SCALE GENOMIC DNA]</scope>
    <source>
        <strain evidence="1">PCC 7102</strain>
    </source>
</reference>
<dbReference type="Proteomes" id="UP000271624">
    <property type="component" value="Unassembled WGS sequence"/>
</dbReference>
<evidence type="ECO:0000313" key="2">
    <source>
        <dbReference type="Proteomes" id="UP000271624"/>
    </source>
</evidence>
<gene>
    <name evidence="1" type="ORF">DSM106972_017020</name>
</gene>